<proteinExistence type="predicted"/>
<accession>A0AAW9REC6</accession>
<dbReference type="AlphaFoldDB" id="A0AAW9REC6"/>
<sequence>MELHLHLGAHKTASTHFQRVMLCNRRLYEHAAHYVPLNEFRANVTRASRFLDPRCRGAVDDYLVRLGSTQSRSLIISEENILGEANDAYRARRLYRHLGKRAGRLKEFVSGFEDTTIWIAVRSMDEFIPALYCEALLHFRIRRFGRFFSGRYEQSWVPVILTLRDIFPQTKIIVIPYETYRETLPHWVAAMTGVDTGWDLLSGERPRESANHFAVKIMGVVHPFCSRARAPVVLEALSRHFYRKGIGGKFSPFGESVRNRLRSRYKSDLQEIESLGEGISLFQKSSRSRNNAGF</sequence>
<evidence type="ECO:0000313" key="1">
    <source>
        <dbReference type="EMBL" id="MEJ8567759.1"/>
    </source>
</evidence>
<comment type="caution">
    <text evidence="1">The sequence shown here is derived from an EMBL/GenBank/DDBJ whole genome shotgun (WGS) entry which is preliminary data.</text>
</comment>
<evidence type="ECO:0008006" key="3">
    <source>
        <dbReference type="Google" id="ProtNLM"/>
    </source>
</evidence>
<organism evidence="1 2">
    <name type="scientific">Elongatibacter sediminis</name>
    <dbReference type="NCBI Taxonomy" id="3119006"/>
    <lineage>
        <taxon>Bacteria</taxon>
        <taxon>Pseudomonadati</taxon>
        <taxon>Pseudomonadota</taxon>
        <taxon>Gammaproteobacteria</taxon>
        <taxon>Chromatiales</taxon>
        <taxon>Wenzhouxiangellaceae</taxon>
        <taxon>Elongatibacter</taxon>
    </lineage>
</organism>
<dbReference type="RefSeq" id="WP_354695083.1">
    <property type="nucleotide sequence ID" value="NZ_JAZHOG010000005.1"/>
</dbReference>
<protein>
    <recommendedName>
        <fullName evidence="3">Sulfotransferase domain-containing protein</fullName>
    </recommendedName>
</protein>
<gene>
    <name evidence="1" type="ORF">V3330_08995</name>
</gene>
<dbReference type="Proteomes" id="UP001359886">
    <property type="component" value="Unassembled WGS sequence"/>
</dbReference>
<evidence type="ECO:0000313" key="2">
    <source>
        <dbReference type="Proteomes" id="UP001359886"/>
    </source>
</evidence>
<dbReference type="EMBL" id="JAZHOG010000005">
    <property type="protein sequence ID" value="MEJ8567759.1"/>
    <property type="molecule type" value="Genomic_DNA"/>
</dbReference>
<reference evidence="1 2" key="1">
    <citation type="submission" date="2024-02" db="EMBL/GenBank/DDBJ databases">
        <title>A novel Wenzhouxiangellaceae bacterium, isolated from coastal sediments.</title>
        <authorList>
            <person name="Du Z.-J."/>
            <person name="Ye Y.-Q."/>
            <person name="Zhang X.-Y."/>
        </authorList>
    </citation>
    <scope>NUCLEOTIDE SEQUENCE [LARGE SCALE GENOMIC DNA]</scope>
    <source>
        <strain evidence="1 2">CH-27</strain>
    </source>
</reference>
<name>A0AAW9REC6_9GAMM</name>
<keyword evidence="2" id="KW-1185">Reference proteome</keyword>